<gene>
    <name evidence="2" type="ORF">NDU88_008368</name>
</gene>
<reference evidence="2" key="1">
    <citation type="journal article" date="2022" name="bioRxiv">
        <title>Sequencing and chromosome-scale assembly of the giantPleurodeles waltlgenome.</title>
        <authorList>
            <person name="Brown T."/>
            <person name="Elewa A."/>
            <person name="Iarovenko S."/>
            <person name="Subramanian E."/>
            <person name="Araus A.J."/>
            <person name="Petzold A."/>
            <person name="Susuki M."/>
            <person name="Suzuki K.-i.T."/>
            <person name="Hayashi T."/>
            <person name="Toyoda A."/>
            <person name="Oliveira C."/>
            <person name="Osipova E."/>
            <person name="Leigh N.D."/>
            <person name="Simon A."/>
            <person name="Yun M.H."/>
        </authorList>
    </citation>
    <scope>NUCLEOTIDE SEQUENCE</scope>
    <source>
        <strain evidence="2">20211129_DDA</strain>
        <tissue evidence="2">Liver</tissue>
    </source>
</reference>
<feature type="region of interest" description="Disordered" evidence="1">
    <location>
        <begin position="93"/>
        <end position="123"/>
    </location>
</feature>
<organism evidence="2 3">
    <name type="scientific">Pleurodeles waltl</name>
    <name type="common">Iberian ribbed newt</name>
    <dbReference type="NCBI Taxonomy" id="8319"/>
    <lineage>
        <taxon>Eukaryota</taxon>
        <taxon>Metazoa</taxon>
        <taxon>Chordata</taxon>
        <taxon>Craniata</taxon>
        <taxon>Vertebrata</taxon>
        <taxon>Euteleostomi</taxon>
        <taxon>Amphibia</taxon>
        <taxon>Batrachia</taxon>
        <taxon>Caudata</taxon>
        <taxon>Salamandroidea</taxon>
        <taxon>Salamandridae</taxon>
        <taxon>Pleurodelinae</taxon>
        <taxon>Pleurodeles</taxon>
    </lineage>
</organism>
<keyword evidence="3" id="KW-1185">Reference proteome</keyword>
<accession>A0AAV7PWG1</accession>
<dbReference type="EMBL" id="JANPWB010000011">
    <property type="protein sequence ID" value="KAJ1130010.1"/>
    <property type="molecule type" value="Genomic_DNA"/>
</dbReference>
<protein>
    <submittedName>
        <fullName evidence="2">Uncharacterized protein</fullName>
    </submittedName>
</protein>
<feature type="compositionally biased region" description="Basic and acidic residues" evidence="1">
    <location>
        <begin position="95"/>
        <end position="119"/>
    </location>
</feature>
<evidence type="ECO:0000313" key="3">
    <source>
        <dbReference type="Proteomes" id="UP001066276"/>
    </source>
</evidence>
<comment type="caution">
    <text evidence="2">The sequence shown here is derived from an EMBL/GenBank/DDBJ whole genome shotgun (WGS) entry which is preliminary data.</text>
</comment>
<dbReference type="AlphaFoldDB" id="A0AAV7PWG1"/>
<sequence>MATESERSPGSHKTLTGPCHQITGAAAKYSWSWSIQGDAVTRQTSQGLGQASRREARLEHQAWDTALEPRVAVEQLISGALVFRCKQAPALAPARRAEPARLGASRDHWRDRPRGEGSRPRTQPGCLLCARRLPLLMEAHPWETEVIAESHTDQTRCPEKTDGWQSLGHMAAWERQHDNPLSASYLVRETRTRVVPVSCTPLLVWWTLRDRQ</sequence>
<evidence type="ECO:0000313" key="2">
    <source>
        <dbReference type="EMBL" id="KAJ1130010.1"/>
    </source>
</evidence>
<name>A0AAV7PWG1_PLEWA</name>
<evidence type="ECO:0000256" key="1">
    <source>
        <dbReference type="SAM" id="MobiDB-lite"/>
    </source>
</evidence>
<proteinExistence type="predicted"/>
<dbReference type="Proteomes" id="UP001066276">
    <property type="component" value="Chromosome 7"/>
</dbReference>